<evidence type="ECO:0000256" key="15">
    <source>
        <dbReference type="PIRSR" id="PIRSR038928-1"/>
    </source>
</evidence>
<evidence type="ECO:0000313" key="21">
    <source>
        <dbReference type="Proteomes" id="UP000558488"/>
    </source>
</evidence>
<dbReference type="GO" id="GO:0004096">
    <property type="term" value="F:catalase activity"/>
    <property type="evidence" value="ECO:0007669"/>
    <property type="project" value="UniProtKB-EC"/>
</dbReference>
<dbReference type="FunFam" id="2.40.180.10:FF:000026">
    <property type="entry name" value="Catalase"/>
    <property type="match status" value="1"/>
</dbReference>
<dbReference type="EC" id="1.11.1.6" evidence="17"/>
<dbReference type="GO" id="GO:0005739">
    <property type="term" value="C:mitochondrion"/>
    <property type="evidence" value="ECO:0007669"/>
    <property type="project" value="TreeGrafter"/>
</dbReference>
<evidence type="ECO:0000256" key="18">
    <source>
        <dbReference type="SAM" id="MobiDB-lite"/>
    </source>
</evidence>
<sequence>MDDSRDPASDQMKHWKEQRNAQKPDVLTTGAGIPIGDKLNTMTIGPRGPLLVQDVVFTDEMAHFDRERIPERVVHAKGAGAFGYFEVTHDITKYSKAKVFEHIGKRTPLAVRFSTVAGESGSADTVRDPRGFAVKFYTEDGNWDLVGNNTPIFFIRDAILVSFLFSDRGIPDGHRHMNGYGSHTFKLVNANGEAVYCKFHYKTDQGIKNLSVEDAARLSQEDPDYGLRDLFNAIATGNYPSWTFYIQVMTFSQAESSPFNPFDVTKVWPHKDYPLIPVGKIVLNRNPVNYFAEVEQLAFDPSNMPPGIEPSPDKMLQGRLFSYPDTHRHRLGPNYLQIPVNCPYRARVANYQRDGPMCVVDNQGGAPNYYPNSFSAPEQQPRFALESCTHFSGDVRRHNSANDDNVSQVRTFYTKVLNEEQRKRLCENIAGHLKDAQQFIQKKAVKNFSDVHPDYGARIQTLLDKYNAEKPKNAIHTFTQHGSHLAAREKANL</sequence>
<evidence type="ECO:0000256" key="17">
    <source>
        <dbReference type="RuleBase" id="RU000498"/>
    </source>
</evidence>
<evidence type="ECO:0000256" key="2">
    <source>
        <dbReference type="ARBA" id="ARBA00004253"/>
    </source>
</evidence>
<comment type="similarity">
    <text evidence="3 17">Belongs to the catalase family.</text>
</comment>
<keyword evidence="11 17" id="KW-0376">Hydrogen peroxide</keyword>
<evidence type="ECO:0000256" key="10">
    <source>
        <dbReference type="ARBA" id="ARBA00023140"/>
    </source>
</evidence>
<feature type="active site" evidence="15">
    <location>
        <position position="148"/>
    </location>
</feature>
<dbReference type="EMBL" id="JACAGB010000009">
    <property type="protein sequence ID" value="KAF6342594.1"/>
    <property type="molecule type" value="Genomic_DNA"/>
</dbReference>
<dbReference type="GO" id="GO:0046872">
    <property type="term" value="F:metal ion binding"/>
    <property type="evidence" value="ECO:0007669"/>
    <property type="project" value="UniProtKB-KW"/>
</dbReference>
<dbReference type="Pfam" id="PF00199">
    <property type="entry name" value="Catalase"/>
    <property type="match status" value="2"/>
</dbReference>
<dbReference type="GO" id="GO:0042542">
    <property type="term" value="P:response to hydrogen peroxide"/>
    <property type="evidence" value="ECO:0007669"/>
    <property type="project" value="TreeGrafter"/>
</dbReference>
<evidence type="ECO:0000256" key="9">
    <source>
        <dbReference type="ARBA" id="ARBA00023004"/>
    </source>
</evidence>
<protein>
    <recommendedName>
        <fullName evidence="4 17">Catalase</fullName>
        <ecNumber evidence="17">1.11.1.6</ecNumber>
    </recommendedName>
</protein>
<organism evidence="20 21">
    <name type="scientific">Pipistrellus kuhlii</name>
    <name type="common">Kuhl's pipistrelle</name>
    <dbReference type="NCBI Taxonomy" id="59472"/>
    <lineage>
        <taxon>Eukaryota</taxon>
        <taxon>Metazoa</taxon>
        <taxon>Chordata</taxon>
        <taxon>Craniata</taxon>
        <taxon>Vertebrata</taxon>
        <taxon>Euteleostomi</taxon>
        <taxon>Mammalia</taxon>
        <taxon>Eutheria</taxon>
        <taxon>Laurasiatheria</taxon>
        <taxon>Chiroptera</taxon>
        <taxon>Yangochiroptera</taxon>
        <taxon>Vespertilionidae</taxon>
        <taxon>Pipistrellus</taxon>
    </lineage>
</organism>
<dbReference type="InterPro" id="IPR018028">
    <property type="entry name" value="Catalase"/>
</dbReference>
<dbReference type="GO" id="GO:0020037">
    <property type="term" value="F:heme binding"/>
    <property type="evidence" value="ECO:0007669"/>
    <property type="project" value="InterPro"/>
</dbReference>
<feature type="domain" description="Catalase core" evidence="19">
    <location>
        <begin position="28"/>
        <end position="378"/>
    </location>
</feature>
<dbReference type="GO" id="GO:0042744">
    <property type="term" value="P:hydrogen peroxide catabolic process"/>
    <property type="evidence" value="ECO:0007669"/>
    <property type="project" value="UniProtKB-KW"/>
</dbReference>
<dbReference type="PANTHER" id="PTHR11465">
    <property type="entry name" value="CATALASE"/>
    <property type="match status" value="1"/>
</dbReference>
<evidence type="ECO:0000256" key="14">
    <source>
        <dbReference type="ARBA" id="ARBA00049254"/>
    </source>
</evidence>
<evidence type="ECO:0000256" key="6">
    <source>
        <dbReference type="ARBA" id="ARBA00022617"/>
    </source>
</evidence>
<dbReference type="Gene3D" id="2.40.180.10">
    <property type="entry name" value="Catalase core domain"/>
    <property type="match status" value="2"/>
</dbReference>
<keyword evidence="5 17" id="KW-0575">Peroxidase</keyword>
<evidence type="ECO:0000256" key="1">
    <source>
        <dbReference type="ARBA" id="ARBA00001937"/>
    </source>
</evidence>
<dbReference type="PROSITE" id="PS00437">
    <property type="entry name" value="CATALASE_1"/>
    <property type="match status" value="1"/>
</dbReference>
<dbReference type="InterPro" id="IPR011614">
    <property type="entry name" value="Catalase_core"/>
</dbReference>
<dbReference type="PRINTS" id="PR00067">
    <property type="entry name" value="CATALASE"/>
</dbReference>
<dbReference type="InterPro" id="IPR020835">
    <property type="entry name" value="Catalase_sf"/>
</dbReference>
<comment type="catalytic activity">
    <reaction evidence="14 17">
        <text>2 H2O2 = O2 + 2 H2O</text>
        <dbReference type="Rhea" id="RHEA:20309"/>
        <dbReference type="ChEBI" id="CHEBI:15377"/>
        <dbReference type="ChEBI" id="CHEBI:15379"/>
        <dbReference type="ChEBI" id="CHEBI:16240"/>
        <dbReference type="EC" id="1.11.1.6"/>
    </reaction>
</comment>
<comment type="subcellular location">
    <subcellularLocation>
        <location evidence="2">Peroxisome matrix</location>
    </subcellularLocation>
</comment>
<dbReference type="Pfam" id="PF06628">
    <property type="entry name" value="Catalase-rel"/>
    <property type="match status" value="1"/>
</dbReference>
<dbReference type="SMART" id="SM01060">
    <property type="entry name" value="Catalase"/>
    <property type="match status" value="1"/>
</dbReference>
<comment type="cofactor">
    <cofactor evidence="1">
        <name>NADP(+)</name>
        <dbReference type="ChEBI" id="CHEBI:58349"/>
    </cofactor>
</comment>
<dbReference type="PANTHER" id="PTHR11465:SF9">
    <property type="entry name" value="CATALASE"/>
    <property type="match status" value="1"/>
</dbReference>
<evidence type="ECO:0000256" key="4">
    <source>
        <dbReference type="ARBA" id="ARBA00014132"/>
    </source>
</evidence>
<dbReference type="InterPro" id="IPR024711">
    <property type="entry name" value="Catalase_clade1/3"/>
</dbReference>
<evidence type="ECO:0000259" key="19">
    <source>
        <dbReference type="SMART" id="SM01060"/>
    </source>
</evidence>
<keyword evidence="21" id="KW-1185">Reference proteome</keyword>
<evidence type="ECO:0000256" key="7">
    <source>
        <dbReference type="ARBA" id="ARBA00022723"/>
    </source>
</evidence>
<proteinExistence type="inferred from homology"/>
<dbReference type="PROSITE" id="PS51402">
    <property type="entry name" value="CATALASE_3"/>
    <property type="match status" value="1"/>
</dbReference>
<keyword evidence="7 16" id="KW-0479">Metal-binding</keyword>
<dbReference type="FunFam" id="2.40.180.10:FF:000028">
    <property type="entry name" value="Catalase"/>
    <property type="match status" value="1"/>
</dbReference>
<dbReference type="AlphaFoldDB" id="A0A7J7WZ25"/>
<gene>
    <name evidence="20" type="ORF">mPipKuh1_002100</name>
</gene>
<keyword evidence="10" id="KW-0576">Peroxisome</keyword>
<dbReference type="CDD" id="cd08156">
    <property type="entry name" value="catalase_clade_3"/>
    <property type="match status" value="1"/>
</dbReference>
<dbReference type="GO" id="GO:0005782">
    <property type="term" value="C:peroxisomal matrix"/>
    <property type="evidence" value="ECO:0007669"/>
    <property type="project" value="UniProtKB-SubCell"/>
</dbReference>
<feature type="active site" evidence="15">
    <location>
        <position position="75"/>
    </location>
</feature>
<evidence type="ECO:0000256" key="16">
    <source>
        <dbReference type="PIRSR" id="PIRSR038928-2"/>
    </source>
</evidence>
<dbReference type="InterPro" id="IPR002226">
    <property type="entry name" value="Catalase_haem_BS"/>
</dbReference>
<comment type="subunit">
    <text evidence="13">Homotetramer. Interacts (via microbody targeting signal) with PEX5, monomeric form interacts with PEX5, leading to its translocation into peroxisomes.</text>
</comment>
<comment type="cofactor">
    <cofactor evidence="16">
        <name>heme</name>
        <dbReference type="ChEBI" id="CHEBI:30413"/>
    </cofactor>
</comment>
<reference evidence="20 21" key="1">
    <citation type="journal article" date="2020" name="Nature">
        <title>Six reference-quality genomes reveal evolution of bat adaptations.</title>
        <authorList>
            <person name="Jebb D."/>
            <person name="Huang Z."/>
            <person name="Pippel M."/>
            <person name="Hughes G.M."/>
            <person name="Lavrichenko K."/>
            <person name="Devanna P."/>
            <person name="Winkler S."/>
            <person name="Jermiin L.S."/>
            <person name="Skirmuntt E.C."/>
            <person name="Katzourakis A."/>
            <person name="Burkitt-Gray L."/>
            <person name="Ray D.A."/>
            <person name="Sullivan K.A.M."/>
            <person name="Roscito J.G."/>
            <person name="Kirilenko B.M."/>
            <person name="Davalos L.M."/>
            <person name="Corthals A.P."/>
            <person name="Power M.L."/>
            <person name="Jones G."/>
            <person name="Ransome R.D."/>
            <person name="Dechmann D.K.N."/>
            <person name="Locatelli A.G."/>
            <person name="Puechmaille S.J."/>
            <person name="Fedrigo O."/>
            <person name="Jarvis E.D."/>
            <person name="Hiller M."/>
            <person name="Vernes S.C."/>
            <person name="Myers E.W."/>
            <person name="Teeling E.C."/>
        </authorList>
    </citation>
    <scope>NUCLEOTIDE SEQUENCE [LARGE SCALE GENOMIC DNA]</scope>
    <source>
        <strain evidence="20">MPipKuh1</strain>
        <tissue evidence="20">Flight muscle</tissue>
    </source>
</reference>
<feature type="compositionally biased region" description="Basic and acidic residues" evidence="18">
    <location>
        <begin position="1"/>
        <end position="22"/>
    </location>
</feature>
<dbReference type="PIRSF" id="PIRSF038928">
    <property type="entry name" value="Catalase_clade1-3"/>
    <property type="match status" value="1"/>
</dbReference>
<evidence type="ECO:0000256" key="11">
    <source>
        <dbReference type="ARBA" id="ARBA00023324"/>
    </source>
</evidence>
<evidence type="ECO:0000256" key="5">
    <source>
        <dbReference type="ARBA" id="ARBA00022559"/>
    </source>
</evidence>
<name>A0A7J7WZ25_PIPKU</name>
<evidence type="ECO:0000256" key="13">
    <source>
        <dbReference type="ARBA" id="ARBA00046502"/>
    </source>
</evidence>
<feature type="region of interest" description="Disordered" evidence="18">
    <location>
        <begin position="1"/>
        <end position="29"/>
    </location>
</feature>
<evidence type="ECO:0000256" key="8">
    <source>
        <dbReference type="ARBA" id="ARBA00023002"/>
    </source>
</evidence>
<dbReference type="SUPFAM" id="SSF56634">
    <property type="entry name" value="Heme-dependent catalase-like"/>
    <property type="match status" value="1"/>
</dbReference>
<dbReference type="Proteomes" id="UP000558488">
    <property type="component" value="Unassembled WGS sequence"/>
</dbReference>
<accession>A0A7J7WZ25</accession>
<evidence type="ECO:0000256" key="12">
    <source>
        <dbReference type="ARBA" id="ARBA00046257"/>
    </source>
</evidence>
<keyword evidence="8 17" id="KW-0560">Oxidoreductase</keyword>
<dbReference type="PROSITE" id="PS00438">
    <property type="entry name" value="CATALASE_2"/>
    <property type="match status" value="1"/>
</dbReference>
<dbReference type="InterPro" id="IPR010582">
    <property type="entry name" value="Catalase_immune_responsive"/>
</dbReference>
<dbReference type="InterPro" id="IPR040333">
    <property type="entry name" value="Catalase_3"/>
</dbReference>
<dbReference type="InterPro" id="IPR024708">
    <property type="entry name" value="Catalase_AS"/>
</dbReference>
<evidence type="ECO:0000256" key="3">
    <source>
        <dbReference type="ARBA" id="ARBA00005329"/>
    </source>
</evidence>
<comment type="caution">
    <text evidence="20">The sequence shown here is derived from an EMBL/GenBank/DDBJ whole genome shotgun (WGS) entry which is preliminary data.</text>
</comment>
<feature type="binding site" description="axial binding residue" evidence="16">
    <location>
        <position position="323"/>
    </location>
    <ligand>
        <name>heme</name>
        <dbReference type="ChEBI" id="CHEBI:30413"/>
    </ligand>
    <ligandPart>
        <name>Fe</name>
        <dbReference type="ChEBI" id="CHEBI:18248"/>
    </ligandPart>
</feature>
<comment type="function">
    <text evidence="12">Catalyzes the degradation of hydrogen peroxide (H(2)O(2)) generated by peroxisomal oxidases to water and oxygen, thereby protecting cells from the toxic effects of hydrogen peroxide. Promotes growth of cells including T-cells, B-cells, myeloid leukemia cells, melanoma cells, mastocytoma cells and normal and transformed fibroblast cells.</text>
</comment>
<evidence type="ECO:0000313" key="20">
    <source>
        <dbReference type="EMBL" id="KAF6342594.1"/>
    </source>
</evidence>
<keyword evidence="6 16" id="KW-0349">Heme</keyword>
<keyword evidence="9 16" id="KW-0408">Iron</keyword>